<reference evidence="1 2" key="1">
    <citation type="submission" date="2016-03" db="EMBL/GenBank/DDBJ databases">
        <title>EvidentialGene: Evidence-directed Construction of Genes on Genomes.</title>
        <authorList>
            <person name="Gilbert D.G."/>
            <person name="Choi J.-H."/>
            <person name="Mockaitis K."/>
            <person name="Colbourne J."/>
            <person name="Pfrender M."/>
        </authorList>
    </citation>
    <scope>NUCLEOTIDE SEQUENCE [LARGE SCALE GENOMIC DNA]</scope>
    <source>
        <strain evidence="1 2">Xinb3</strain>
        <tissue evidence="1">Complete organism</tissue>
    </source>
</reference>
<evidence type="ECO:0000313" key="2">
    <source>
        <dbReference type="Proteomes" id="UP000076858"/>
    </source>
</evidence>
<comment type="caution">
    <text evidence="1">The sequence shown here is derived from an EMBL/GenBank/DDBJ whole genome shotgun (WGS) entry which is preliminary data.</text>
</comment>
<dbReference type="EMBL" id="LRGB01006058">
    <property type="protein sequence ID" value="KZS01826.1"/>
    <property type="molecule type" value="Genomic_DNA"/>
</dbReference>
<dbReference type="AlphaFoldDB" id="A0A164J0J6"/>
<proteinExistence type="predicted"/>
<sequence>DINVWCCRRKGCRNRWWMHRHWWQRRRLKKRIIWGEGGHIWPQCRE</sequence>
<feature type="non-terminal residue" evidence="1">
    <location>
        <position position="1"/>
    </location>
</feature>
<protein>
    <submittedName>
        <fullName evidence="1">Uncharacterized protein</fullName>
    </submittedName>
</protein>
<accession>A0A164J0J6</accession>
<gene>
    <name evidence="1" type="ORF">APZ42_001399</name>
</gene>
<name>A0A164J0J6_9CRUS</name>
<keyword evidence="2" id="KW-1185">Reference proteome</keyword>
<evidence type="ECO:0000313" key="1">
    <source>
        <dbReference type="EMBL" id="KZS01826.1"/>
    </source>
</evidence>
<dbReference type="Proteomes" id="UP000076858">
    <property type="component" value="Unassembled WGS sequence"/>
</dbReference>
<organism evidence="1 2">
    <name type="scientific">Daphnia magna</name>
    <dbReference type="NCBI Taxonomy" id="35525"/>
    <lineage>
        <taxon>Eukaryota</taxon>
        <taxon>Metazoa</taxon>
        <taxon>Ecdysozoa</taxon>
        <taxon>Arthropoda</taxon>
        <taxon>Crustacea</taxon>
        <taxon>Branchiopoda</taxon>
        <taxon>Diplostraca</taxon>
        <taxon>Cladocera</taxon>
        <taxon>Anomopoda</taxon>
        <taxon>Daphniidae</taxon>
        <taxon>Daphnia</taxon>
    </lineage>
</organism>